<dbReference type="FunFam" id="1.20.1260.20:FF:000001">
    <property type="entry name" value="PPE family protein PPE41"/>
    <property type="match status" value="1"/>
</dbReference>
<dbReference type="RefSeq" id="WP_085072510.1">
    <property type="nucleotide sequence ID" value="NZ_BLKU01000002.1"/>
</dbReference>
<dbReference type="Gene3D" id="1.20.1260.20">
    <property type="entry name" value="PPE superfamily"/>
    <property type="match status" value="1"/>
</dbReference>
<comment type="similarity">
    <text evidence="1">Belongs to the mycobacterial PPE family.</text>
</comment>
<feature type="region of interest" description="Disordered" evidence="2">
    <location>
        <begin position="405"/>
        <end position="524"/>
    </location>
</feature>
<dbReference type="Pfam" id="PF00823">
    <property type="entry name" value="PPE"/>
    <property type="match status" value="1"/>
</dbReference>
<reference evidence="5" key="2">
    <citation type="submission" date="2020-02" db="EMBL/GenBank/DDBJ databases">
        <authorList>
            <person name="Matsumoto Y."/>
            <person name="Kinjo T."/>
            <person name="Motooka D."/>
            <person name="Nabeya D."/>
            <person name="Jung N."/>
            <person name="Uechi K."/>
            <person name="Horii T."/>
            <person name="Iida T."/>
            <person name="Fujita J."/>
            <person name="Nakamura S."/>
        </authorList>
    </citation>
    <scope>NUCLEOTIDE SEQUENCE</scope>
    <source>
        <strain evidence="5">JCM 13573</strain>
    </source>
</reference>
<dbReference type="Pfam" id="PF18878">
    <property type="entry name" value="PPE-PPW"/>
    <property type="match status" value="1"/>
</dbReference>
<dbReference type="InterPro" id="IPR000030">
    <property type="entry name" value="PPE_dom"/>
</dbReference>
<feature type="domain" description="PPE-PPW subfamily C-terminal" evidence="4">
    <location>
        <begin position="477"/>
        <end position="522"/>
    </location>
</feature>
<accession>A0AAX1JDL2</accession>
<evidence type="ECO:0000256" key="1">
    <source>
        <dbReference type="ARBA" id="ARBA00010652"/>
    </source>
</evidence>
<dbReference type="KEGG" id="mku:I2456_02690"/>
<dbReference type="Proteomes" id="UP000465306">
    <property type="component" value="Unassembled WGS sequence"/>
</dbReference>
<dbReference type="EMBL" id="CP065047">
    <property type="protein sequence ID" value="QPI38475.1"/>
    <property type="molecule type" value="Genomic_DNA"/>
</dbReference>
<evidence type="ECO:0000313" key="7">
    <source>
        <dbReference type="Proteomes" id="UP000465306"/>
    </source>
</evidence>
<keyword evidence="7" id="KW-1185">Reference proteome</keyword>
<dbReference type="InterPro" id="IPR038332">
    <property type="entry name" value="PPE_sf"/>
</dbReference>
<feature type="region of interest" description="Disordered" evidence="2">
    <location>
        <begin position="357"/>
        <end position="389"/>
    </location>
</feature>
<dbReference type="InterPro" id="IPR043641">
    <property type="entry name" value="PPE-PPW_C"/>
</dbReference>
<protein>
    <submittedName>
        <fullName evidence="5 6">PPE family protein</fullName>
    </submittedName>
</protein>
<sequence length="524" mass="53402">MTAPIWMAAPPEVHSALLSTGPGAGSLLAAAGAWHELSAEYASVAQELSAALGTVQGGAWEGPSAESYAAAHVPYLAWLTQESANSAEAAIQHETMAAAYTSALAAMPTLPELAANHAVHGALVATNFFGINTIPIALNELQYVQMWIQAAVTMAIYQAQADAIGVLNQLQNSPGVPPILKQFLDGISDDTLAHDPTIDNPLDQAISQFLQNFGINWNPAEGTVNGLDFDAYTDASQPIFYVVRSLELLEDFQQFGEYLTTNPVFAIQYLISLELFDFPLHIAEVVPYLASQSAVLAVGLGAAVAPVGAVGGLAGLAGLAAFPQPVVAAPPLVPAPPPDLLSAAGLAPTGIAAAGAAAPAPAPTPTASSVAGSAPPTPPPTAAGGAAFTPPFAVGPPGIGFGSGMSSSANASASAKKKAPQPDSAAAAVAAAAREQARARRRRRATQRGFGDEFMDMNVGVDPDWTAPKDPEPTLSSDHGAGEFGFAGTASKESTAQPSGLTTLAQDDFGGGPSMPMMPQTWDQ</sequence>
<evidence type="ECO:0000313" key="8">
    <source>
        <dbReference type="Proteomes" id="UP000663583"/>
    </source>
</evidence>
<proteinExistence type="inferred from homology"/>
<dbReference type="AlphaFoldDB" id="A0AAX1JDL2"/>
<dbReference type="EMBL" id="BLKU01000002">
    <property type="protein sequence ID" value="GFG63723.1"/>
    <property type="molecule type" value="Genomic_DNA"/>
</dbReference>
<evidence type="ECO:0000259" key="3">
    <source>
        <dbReference type="Pfam" id="PF00823"/>
    </source>
</evidence>
<dbReference type="GO" id="GO:0052572">
    <property type="term" value="P:response to host immune response"/>
    <property type="evidence" value="ECO:0007669"/>
    <property type="project" value="TreeGrafter"/>
</dbReference>
<reference evidence="5 7" key="1">
    <citation type="journal article" date="2019" name="Emerg. Microbes Infect.">
        <title>Comprehensive subspecies identification of 175 nontuberculous mycobacteria species based on 7547 genomic profiles.</title>
        <authorList>
            <person name="Matsumoto Y."/>
            <person name="Kinjo T."/>
            <person name="Motooka D."/>
            <person name="Nabeya D."/>
            <person name="Jung N."/>
            <person name="Uechi K."/>
            <person name="Horii T."/>
            <person name="Iida T."/>
            <person name="Fujita J."/>
            <person name="Nakamura S."/>
        </authorList>
    </citation>
    <scope>NUCLEOTIDE SEQUENCE [LARGE SCALE GENOMIC DNA]</scope>
    <source>
        <strain evidence="5 7">JCM 13573</strain>
    </source>
</reference>
<dbReference type="Proteomes" id="UP000663583">
    <property type="component" value="Chromosome"/>
</dbReference>
<feature type="domain" description="PPE" evidence="3">
    <location>
        <begin position="6"/>
        <end position="164"/>
    </location>
</feature>
<dbReference type="PANTHER" id="PTHR46766:SF1">
    <property type="entry name" value="GLUTAMINE-RICH PROTEIN 2"/>
    <property type="match status" value="1"/>
</dbReference>
<organism evidence="6 8">
    <name type="scientific">Mycobacterium kubicae</name>
    <dbReference type="NCBI Taxonomy" id="120959"/>
    <lineage>
        <taxon>Bacteria</taxon>
        <taxon>Bacillati</taxon>
        <taxon>Actinomycetota</taxon>
        <taxon>Actinomycetes</taxon>
        <taxon>Mycobacteriales</taxon>
        <taxon>Mycobacteriaceae</taxon>
        <taxon>Mycobacterium</taxon>
        <taxon>Mycobacterium simiae complex</taxon>
    </lineage>
</organism>
<evidence type="ECO:0000259" key="4">
    <source>
        <dbReference type="Pfam" id="PF18878"/>
    </source>
</evidence>
<feature type="compositionally biased region" description="Low complexity" evidence="2">
    <location>
        <begin position="357"/>
        <end position="374"/>
    </location>
</feature>
<evidence type="ECO:0000313" key="6">
    <source>
        <dbReference type="EMBL" id="QPI38475.1"/>
    </source>
</evidence>
<dbReference type="PANTHER" id="PTHR46766">
    <property type="entry name" value="GLUTAMINE-RICH PROTEIN 2"/>
    <property type="match status" value="1"/>
</dbReference>
<feature type="compositionally biased region" description="Low complexity" evidence="2">
    <location>
        <begin position="421"/>
        <end position="434"/>
    </location>
</feature>
<feature type="compositionally biased region" description="Polar residues" evidence="2">
    <location>
        <begin position="491"/>
        <end position="505"/>
    </location>
</feature>
<dbReference type="SUPFAM" id="SSF140459">
    <property type="entry name" value="PE/PPE dimer-like"/>
    <property type="match status" value="1"/>
</dbReference>
<reference evidence="6" key="3">
    <citation type="submission" date="2020-11" db="EMBL/GenBank/DDBJ databases">
        <title>Intraspecies plasmid and genomic variation of Mycobacterium kubicae revealed by the complete genome sequences of two clinical isolates.</title>
        <authorList>
            <person name="Hendrix J.R."/>
            <person name="Epperson L.E."/>
            <person name="Honda J.R."/>
            <person name="Strong M."/>
        </authorList>
    </citation>
    <scope>NUCLEOTIDE SEQUENCE</scope>
    <source>
        <strain evidence="6">JCM 13573</strain>
    </source>
</reference>
<gene>
    <name evidence="5" type="primary">PPE3_3</name>
    <name evidence="6" type="ORF">I2456_02690</name>
    <name evidence="5" type="ORF">MKUB_12130</name>
</gene>
<evidence type="ECO:0000313" key="5">
    <source>
        <dbReference type="EMBL" id="GFG63723.1"/>
    </source>
</evidence>
<name>A0AAX1JDL2_9MYCO</name>
<evidence type="ECO:0000256" key="2">
    <source>
        <dbReference type="SAM" id="MobiDB-lite"/>
    </source>
</evidence>